<keyword evidence="1" id="KW-0812">Transmembrane</keyword>
<evidence type="ECO:0000256" key="1">
    <source>
        <dbReference type="SAM" id="Phobius"/>
    </source>
</evidence>
<dbReference type="Proteomes" id="UP000325433">
    <property type="component" value="Unassembled WGS sequence"/>
</dbReference>
<accession>A0A5N6W8V3</accession>
<evidence type="ECO:0000313" key="3">
    <source>
        <dbReference type="Proteomes" id="UP000325433"/>
    </source>
</evidence>
<keyword evidence="1" id="KW-0472">Membrane</keyword>
<gene>
    <name evidence="2" type="ORF">BDV41DRAFT_527106</name>
</gene>
<reference evidence="3" key="1">
    <citation type="submission" date="2019-04" db="EMBL/GenBank/DDBJ databases">
        <title>Friends and foes A comparative genomics studyof 23 Aspergillus species from section Flavi.</title>
        <authorList>
            <consortium name="DOE Joint Genome Institute"/>
            <person name="Kjaerbolling I."/>
            <person name="Vesth T."/>
            <person name="Frisvad J.C."/>
            <person name="Nybo J.L."/>
            <person name="Theobald S."/>
            <person name="Kildgaard S."/>
            <person name="Isbrandt T."/>
            <person name="Kuo A."/>
            <person name="Sato A."/>
            <person name="Lyhne E.K."/>
            <person name="Kogle M.E."/>
            <person name="Wiebenga A."/>
            <person name="Kun R.S."/>
            <person name="Lubbers R.J."/>
            <person name="Makela M.R."/>
            <person name="Barry K."/>
            <person name="Chovatia M."/>
            <person name="Clum A."/>
            <person name="Daum C."/>
            <person name="Haridas S."/>
            <person name="He G."/>
            <person name="LaButti K."/>
            <person name="Lipzen A."/>
            <person name="Mondo S."/>
            <person name="Riley R."/>
            <person name="Salamov A."/>
            <person name="Simmons B.A."/>
            <person name="Magnuson J.K."/>
            <person name="Henrissat B."/>
            <person name="Mortensen U.H."/>
            <person name="Larsen T.O."/>
            <person name="Devries R.P."/>
            <person name="Grigoriev I.V."/>
            <person name="Machida M."/>
            <person name="Baker S.E."/>
            <person name="Andersen M.R."/>
        </authorList>
    </citation>
    <scope>NUCLEOTIDE SEQUENCE [LARGE SCALE GENOMIC DNA]</scope>
    <source>
        <strain evidence="3">CBS 130015</strain>
    </source>
</reference>
<evidence type="ECO:0000313" key="2">
    <source>
        <dbReference type="EMBL" id="KAE8316836.1"/>
    </source>
</evidence>
<proteinExistence type="predicted"/>
<organism evidence="2 3">
    <name type="scientific">Aspergillus transmontanensis</name>
    <dbReference type="NCBI Taxonomy" id="1034304"/>
    <lineage>
        <taxon>Eukaryota</taxon>
        <taxon>Fungi</taxon>
        <taxon>Dikarya</taxon>
        <taxon>Ascomycota</taxon>
        <taxon>Pezizomycotina</taxon>
        <taxon>Eurotiomycetes</taxon>
        <taxon>Eurotiomycetidae</taxon>
        <taxon>Eurotiales</taxon>
        <taxon>Aspergillaceae</taxon>
        <taxon>Aspergillus</taxon>
        <taxon>Aspergillus subgen. Circumdati</taxon>
    </lineage>
</organism>
<protein>
    <submittedName>
        <fullName evidence="2">Uncharacterized protein</fullName>
    </submittedName>
</protein>
<keyword evidence="1" id="KW-1133">Transmembrane helix</keyword>
<dbReference type="EMBL" id="ML738304">
    <property type="protein sequence ID" value="KAE8316836.1"/>
    <property type="molecule type" value="Genomic_DNA"/>
</dbReference>
<dbReference type="AlphaFoldDB" id="A0A5N6W8V3"/>
<keyword evidence="3" id="KW-1185">Reference proteome</keyword>
<feature type="transmembrane region" description="Helical" evidence="1">
    <location>
        <begin position="80"/>
        <end position="100"/>
    </location>
</feature>
<sequence length="101" mass="11546">MKVRVHFNLIQLGCLLQMSRCYRAYKGTKPSIYICSREQQSFYSKSEQPGSKIDTPMQFLKTPSSSLLYTLYKARSNKRAALTSSAAFFFSLVFITTSSYT</sequence>
<name>A0A5N6W8V3_9EURO</name>